<dbReference type="STRING" id="1618392.UW41_C0005G0019"/>
<dbReference type="AlphaFoldDB" id="A0A0G1HQS6"/>
<reference evidence="4 5" key="1">
    <citation type="journal article" date="2015" name="Nature">
        <title>rRNA introns, odd ribosomes, and small enigmatic genomes across a large radiation of phyla.</title>
        <authorList>
            <person name="Brown C.T."/>
            <person name="Hug L.A."/>
            <person name="Thomas B.C."/>
            <person name="Sharon I."/>
            <person name="Castelle C.J."/>
            <person name="Singh A."/>
            <person name="Wilkins M.J."/>
            <person name="Williams K.H."/>
            <person name="Banfield J.F."/>
        </authorList>
    </citation>
    <scope>NUCLEOTIDE SEQUENCE [LARGE SCALE GENOMIC DNA]</scope>
</reference>
<protein>
    <submittedName>
        <fullName evidence="4">Sugar transferase, probable phospho-glucosyltransferase</fullName>
    </submittedName>
</protein>
<accession>A0A0G1HQS6</accession>
<feature type="transmembrane region" description="Helical" evidence="2">
    <location>
        <begin position="12"/>
        <end position="33"/>
    </location>
</feature>
<comment type="similarity">
    <text evidence="1">Belongs to the bacterial sugar transferase family.</text>
</comment>
<dbReference type="Pfam" id="PF02397">
    <property type="entry name" value="Bac_transf"/>
    <property type="match status" value="1"/>
</dbReference>
<dbReference type="PANTHER" id="PTHR30576">
    <property type="entry name" value="COLANIC BIOSYNTHESIS UDP-GLUCOSE LIPID CARRIER TRANSFERASE"/>
    <property type="match status" value="1"/>
</dbReference>
<dbReference type="PANTHER" id="PTHR30576:SF0">
    <property type="entry name" value="UNDECAPRENYL-PHOSPHATE N-ACETYLGALACTOSAMINYL 1-PHOSPHATE TRANSFERASE-RELATED"/>
    <property type="match status" value="1"/>
</dbReference>
<comment type="caution">
    <text evidence="4">The sequence shown here is derived from an EMBL/GenBank/DDBJ whole genome shotgun (WGS) entry which is preliminary data.</text>
</comment>
<gene>
    <name evidence="4" type="ORF">UW41_C0005G0019</name>
</gene>
<feature type="domain" description="Bacterial sugar transferase" evidence="3">
    <location>
        <begin position="7"/>
        <end position="213"/>
    </location>
</feature>
<dbReference type="InterPro" id="IPR003362">
    <property type="entry name" value="Bact_transf"/>
</dbReference>
<proteinExistence type="inferred from homology"/>
<keyword evidence="4" id="KW-0808">Transferase</keyword>
<keyword evidence="2" id="KW-0472">Membrane</keyword>
<evidence type="ECO:0000259" key="3">
    <source>
        <dbReference type="Pfam" id="PF02397"/>
    </source>
</evidence>
<evidence type="ECO:0000313" key="4">
    <source>
        <dbReference type="EMBL" id="KKT49516.1"/>
    </source>
</evidence>
<evidence type="ECO:0000256" key="2">
    <source>
        <dbReference type="SAM" id="Phobius"/>
    </source>
</evidence>
<evidence type="ECO:0000313" key="5">
    <source>
        <dbReference type="Proteomes" id="UP000034172"/>
    </source>
</evidence>
<dbReference type="Proteomes" id="UP000034172">
    <property type="component" value="Unassembled WGS sequence"/>
</dbReference>
<dbReference type="EMBL" id="LCIE01000005">
    <property type="protein sequence ID" value="KKT49516.1"/>
    <property type="molecule type" value="Genomic_DNA"/>
</dbReference>
<organism evidence="4 5">
    <name type="scientific">Candidatus Collierbacteria bacterium GW2011_GWC2_44_18</name>
    <dbReference type="NCBI Taxonomy" id="1618392"/>
    <lineage>
        <taxon>Bacteria</taxon>
        <taxon>Candidatus Collieribacteriota</taxon>
    </lineage>
</organism>
<keyword evidence="2" id="KW-1133">Transmembrane helix</keyword>
<name>A0A0G1HQS6_9BACT</name>
<dbReference type="GO" id="GO:0016780">
    <property type="term" value="F:phosphotransferase activity, for other substituted phosphate groups"/>
    <property type="evidence" value="ECO:0007669"/>
    <property type="project" value="TreeGrafter"/>
</dbReference>
<keyword evidence="2" id="KW-0812">Transmembrane</keyword>
<sequence>MFYDILKRIMDIVGAMIMGILFLPIWIIIPILLKLDSKGPVFYKPERVGKDGKIFNMYKFRSMKMFEVEGKEVHAVEFWKHYPKLFEKYKKNGWKLELDEDPRITKLGKILRQTSIDEMPQVINVLRGEMSIVGPRAYVEPELLDAKKRYGKTIAGVIKESLSSQPGITGPWQVSGRNEIPWNQRVAIDADYAKRRSVLYDIYIILKTPFAMISKW</sequence>
<evidence type="ECO:0000256" key="1">
    <source>
        <dbReference type="ARBA" id="ARBA00006464"/>
    </source>
</evidence>